<name>A0A090VSK7_9FLAO</name>
<protein>
    <submittedName>
        <fullName evidence="1">Uncharacterized protein</fullName>
    </submittedName>
</protein>
<dbReference type="Proteomes" id="UP000029641">
    <property type="component" value="Unassembled WGS sequence"/>
</dbReference>
<reference evidence="3 4" key="1">
    <citation type="journal article" date="2014" name="Genome Announc.">
        <title>Draft Genome Sequence of Marine Flavobacterium Jejuia pallidilutea Strain 11shimoA1 and Pigmentation Mutants.</title>
        <authorList>
            <person name="Takatani N."/>
            <person name="Nakanishi M."/>
            <person name="Meirelles P."/>
            <person name="Mino S."/>
            <person name="Suda W."/>
            <person name="Oshima K."/>
            <person name="Hattori M."/>
            <person name="Ohkuma M."/>
            <person name="Hosokawa M."/>
            <person name="Miyashita K."/>
            <person name="Thompson F.L."/>
            <person name="Niwa A."/>
            <person name="Sawabe T."/>
            <person name="Sawabe T."/>
        </authorList>
    </citation>
    <scope>NUCLEOTIDE SEQUENCE [LARGE SCALE GENOMIC DNA]</scope>
    <source>
        <strain evidence="1 3">JCM 19301</strain>
        <strain evidence="2">JCM 19302</strain>
        <strain evidence="4">JCM19302</strain>
    </source>
</reference>
<comment type="caution">
    <text evidence="1">The sequence shown here is derived from an EMBL/GenBank/DDBJ whole genome shotgun (WGS) entry which is preliminary data.</text>
</comment>
<gene>
    <name evidence="1" type="ORF">JCM19301_1012</name>
    <name evidence="2" type="ORF">JCM19302_324</name>
</gene>
<organism evidence="1 3">
    <name type="scientific">Jejuia pallidilutea</name>
    <dbReference type="NCBI Taxonomy" id="504487"/>
    <lineage>
        <taxon>Bacteria</taxon>
        <taxon>Pseudomonadati</taxon>
        <taxon>Bacteroidota</taxon>
        <taxon>Flavobacteriia</taxon>
        <taxon>Flavobacteriales</taxon>
        <taxon>Flavobacteriaceae</taxon>
        <taxon>Jejuia</taxon>
    </lineage>
</organism>
<evidence type="ECO:0000313" key="3">
    <source>
        <dbReference type="Proteomes" id="UP000029641"/>
    </source>
</evidence>
<dbReference type="STRING" id="504487.JCM19538_1649"/>
<evidence type="ECO:0000313" key="4">
    <source>
        <dbReference type="Proteomes" id="UP000029646"/>
    </source>
</evidence>
<sequence length="247" mass="29340">MIKNYLVFAKWRQKDVEFLNSLKLKRVIEKGYCGILIEDDDTLRTIRNRYSKQNTLLNRISPPEFSITFQGVTFSKKELDAAKCYMLPPFGKPKGFPLPKETYQNELFSFECGNYRVNRKQIGLFRINKPKWSKNQVTFHLDWEWDCIFFKKEFYQEVLAPLGLKYKEVIDNRTKKPLEDTIQLDIPVAQSKLLIENSAYDLYSSEERCGKKQYARQYLDFFPSFEKEFDFNICYTKKNLMGGLRGL</sequence>
<dbReference type="AlphaFoldDB" id="A0A090VSK7"/>
<dbReference type="EMBL" id="BBNR01000012">
    <property type="protein sequence ID" value="GAL67725.1"/>
    <property type="molecule type" value="Genomic_DNA"/>
</dbReference>
<dbReference type="RefSeq" id="WP_042244341.1">
    <property type="nucleotide sequence ID" value="NZ_BBNR01000012.1"/>
</dbReference>
<dbReference type="eggNOG" id="ENOG5033WWH">
    <property type="taxonomic scope" value="Bacteria"/>
</dbReference>
<dbReference type="Proteomes" id="UP000029646">
    <property type="component" value="Unassembled WGS sequence"/>
</dbReference>
<dbReference type="EMBL" id="BBNS01000018">
    <property type="protein sequence ID" value="GAL71979.1"/>
    <property type="molecule type" value="Genomic_DNA"/>
</dbReference>
<evidence type="ECO:0000313" key="1">
    <source>
        <dbReference type="EMBL" id="GAL67725.1"/>
    </source>
</evidence>
<accession>A0A090VSK7</accession>
<proteinExistence type="predicted"/>
<evidence type="ECO:0000313" key="2">
    <source>
        <dbReference type="EMBL" id="GAL71979.1"/>
    </source>
</evidence>